<keyword evidence="13" id="KW-1185">Reference proteome</keyword>
<feature type="binding site" description="axial binding residue" evidence="7">
    <location>
        <position position="513"/>
    </location>
    <ligand>
        <name>heme c</name>
        <dbReference type="ChEBI" id="CHEBI:61717"/>
        <label>1</label>
    </ligand>
    <ligandPart>
        <name>Fe</name>
        <dbReference type="ChEBI" id="CHEBI:18248"/>
    </ligandPart>
</feature>
<evidence type="ECO:0000259" key="9">
    <source>
        <dbReference type="Pfam" id="PF22113"/>
    </source>
</evidence>
<evidence type="ECO:0000256" key="7">
    <source>
        <dbReference type="PIRSR" id="PIRSR602322-1"/>
    </source>
</evidence>
<dbReference type="EMBL" id="JBFSOO010000002">
    <property type="protein sequence ID" value="MEZ6852410.1"/>
    <property type="molecule type" value="Genomic_DNA"/>
</dbReference>
<evidence type="ECO:0000256" key="1">
    <source>
        <dbReference type="ARBA" id="ARBA00022448"/>
    </source>
</evidence>
<feature type="binding site" description="axial binding residue" evidence="7">
    <location>
        <position position="453"/>
    </location>
    <ligand>
        <name>heme c</name>
        <dbReference type="ChEBI" id="CHEBI:61717"/>
        <label>1</label>
    </ligand>
    <ligandPart>
        <name>Fe</name>
        <dbReference type="ChEBI" id="CHEBI:18248"/>
    </ligandPart>
</feature>
<keyword evidence="3 7" id="KW-0479">Metal-binding</keyword>
<dbReference type="PRINTS" id="PR00609">
    <property type="entry name" value="CYTOCHROMEC3"/>
</dbReference>
<dbReference type="PANTHER" id="PTHR35038:SF6">
    <property type="entry name" value="SURFACE LOCALIZED DECAHEME CYTOCHROME C LIPOPROTEIN"/>
    <property type="match status" value="1"/>
</dbReference>
<organism evidence="11 12">
    <name type="scientific">Halodesulfovibrio aestuarii</name>
    <dbReference type="NCBI Taxonomy" id="126333"/>
    <lineage>
        <taxon>Bacteria</taxon>
        <taxon>Pseudomonadati</taxon>
        <taxon>Thermodesulfobacteriota</taxon>
        <taxon>Desulfovibrionia</taxon>
        <taxon>Desulfovibrionales</taxon>
        <taxon>Desulfovibrionaceae</taxon>
        <taxon>Halodesulfovibrio</taxon>
    </lineage>
</organism>
<dbReference type="InterPro" id="IPR036280">
    <property type="entry name" value="Multihaem_cyt_sf"/>
</dbReference>
<dbReference type="AlphaFoldDB" id="A0A8G2C8R0"/>
<dbReference type="InterPro" id="IPR054813">
    <property type="entry name" value="HmcA"/>
</dbReference>
<dbReference type="GO" id="GO:0020037">
    <property type="term" value="F:heme binding"/>
    <property type="evidence" value="ECO:0007669"/>
    <property type="project" value="InterPro"/>
</dbReference>
<dbReference type="EMBL" id="FQZR01000003">
    <property type="protein sequence ID" value="SHI96773.1"/>
    <property type="molecule type" value="Genomic_DNA"/>
</dbReference>
<comment type="cofactor">
    <cofactor evidence="7">
        <name>heme c</name>
        <dbReference type="ChEBI" id="CHEBI:61717"/>
    </cofactor>
    <text evidence="7">Binds 4 heme c groups covalently per monomer.</text>
</comment>
<accession>A0A8G2C8R0</accession>
<dbReference type="Proteomes" id="UP000184001">
    <property type="component" value="Unassembled WGS sequence"/>
</dbReference>
<keyword evidence="6 7" id="KW-0408">Iron</keyword>
<dbReference type="SUPFAM" id="SSF48695">
    <property type="entry name" value="Multiheme cytochromes"/>
    <property type="match status" value="1"/>
</dbReference>
<name>A0A8G2C8R0_9BACT</name>
<evidence type="ECO:0000256" key="6">
    <source>
        <dbReference type="ARBA" id="ARBA00023004"/>
    </source>
</evidence>
<feature type="binding site" description="axial binding residue" evidence="7">
    <location>
        <position position="458"/>
    </location>
    <ligand>
        <name>heme c</name>
        <dbReference type="ChEBI" id="CHEBI:61717"/>
        <label>1</label>
    </ligand>
    <ligandPart>
        <name>Fe</name>
        <dbReference type="ChEBI" id="CHEBI:18248"/>
    </ligandPart>
</feature>
<dbReference type="Proteomes" id="UP001568358">
    <property type="component" value="Unassembled WGS sequence"/>
</dbReference>
<keyword evidence="1" id="KW-0813">Transport</keyword>
<feature type="binding site" description="axial binding residue" evidence="7">
    <location>
        <position position="496"/>
    </location>
    <ligand>
        <name>heme c</name>
        <dbReference type="ChEBI" id="CHEBI:61717"/>
        <label>1</label>
    </ligand>
    <ligandPart>
        <name>Fe</name>
        <dbReference type="ChEBI" id="CHEBI:18248"/>
    </ligandPart>
</feature>
<feature type="binding site" description="axial binding residue" evidence="7">
    <location>
        <position position="456"/>
    </location>
    <ligand>
        <name>heme c</name>
        <dbReference type="ChEBI" id="CHEBI:61717"/>
        <label>1</label>
    </ligand>
    <ligandPart>
        <name>Fe</name>
        <dbReference type="ChEBI" id="CHEBI:18248"/>
    </ligandPart>
</feature>
<feature type="binding site" description="axial binding residue" evidence="7">
    <location>
        <position position="472"/>
    </location>
    <ligand>
        <name>heme c</name>
        <dbReference type="ChEBI" id="CHEBI:61717"/>
        <label>1</label>
    </ligand>
    <ligandPart>
        <name>Fe</name>
        <dbReference type="ChEBI" id="CHEBI:18248"/>
    </ligandPart>
</feature>
<evidence type="ECO:0000256" key="5">
    <source>
        <dbReference type="ARBA" id="ARBA00022982"/>
    </source>
</evidence>
<dbReference type="InterPro" id="IPR020942">
    <property type="entry name" value="Cyt_c_III_dom"/>
</dbReference>
<keyword evidence="5" id="KW-0249">Electron transport</keyword>
<protein>
    <submittedName>
        <fullName evidence="11">Class III cytochrome C family protein</fullName>
    </submittedName>
    <submittedName>
        <fullName evidence="10">Sulfate respiration complex hexadecaheme cytochrome HmcA</fullName>
    </submittedName>
</protein>
<evidence type="ECO:0000313" key="10">
    <source>
        <dbReference type="EMBL" id="MEZ6852410.1"/>
    </source>
</evidence>
<keyword evidence="4" id="KW-0732">Signal</keyword>
<dbReference type="GO" id="GO:0009055">
    <property type="term" value="F:electron transfer activity"/>
    <property type="evidence" value="ECO:0007669"/>
    <property type="project" value="InterPro"/>
</dbReference>
<feature type="domain" description="Class III cytochrome C" evidence="8">
    <location>
        <begin position="434"/>
        <end position="514"/>
    </location>
</feature>
<dbReference type="InterPro" id="IPR002322">
    <property type="entry name" value="Cyt_c_III"/>
</dbReference>
<dbReference type="CDD" id="cd08168">
    <property type="entry name" value="Cytochrom_C3"/>
    <property type="match status" value="4"/>
</dbReference>
<evidence type="ECO:0000259" key="8">
    <source>
        <dbReference type="Pfam" id="PF02085"/>
    </source>
</evidence>
<dbReference type="RefSeq" id="WP_020000810.1">
    <property type="nucleotide sequence ID" value="NZ_CP192217.1"/>
</dbReference>
<dbReference type="GO" id="GO:0046872">
    <property type="term" value="F:metal ion binding"/>
    <property type="evidence" value="ECO:0007669"/>
    <property type="project" value="UniProtKB-KW"/>
</dbReference>
<dbReference type="Pfam" id="PF02085">
    <property type="entry name" value="Cytochrom_CIII"/>
    <property type="match status" value="1"/>
</dbReference>
<feature type="binding site" description="axial binding residue" evidence="7">
    <location>
        <position position="497"/>
    </location>
    <ligand>
        <name>heme c</name>
        <dbReference type="ChEBI" id="CHEBI:61717"/>
        <label>1</label>
    </ligand>
    <ligandPart>
        <name>Fe</name>
        <dbReference type="ChEBI" id="CHEBI:18248"/>
    </ligandPart>
</feature>
<sequence length="519" mass="55974">MMKGKSLLRWAGMLMVVALVSVVGIEARSSSVTAAPAEQHADIIKIDVIGKLGDMELPAVTYRHDLHTDALKKMDKDCATCHDSDSNGSMNLTFKRTDDMSAKQLQNLYHQNCVGCHADMAKAGKDTGPLESECRSCHNPKPDMVAERQPIEMDKSLHFRHISSKKLAVSQQDKNCGACHMNVDVVAGTASYVAGTEDSDNGYGDGFVKYKSPKSAAHSSCISCHKNEAKKDTAFAGPVTCAGCHSATAQKEMKKVTPERLDRGQPDTLLIVPNTAAEKNIAPVAFDHKFHEANVKDCSTCHINGIGNDKDGFKPLYSDMHDAKSSASCVGCHAMRIAQNPSCEGCHTMVPVQNFNEQSCATCHNANGVTAEQAAKMSKKERSAVAASVIAAREAGAVTYTAEDIPEFVKIDALADTYEASKMPHRKIVETLLNATADSKLAGSFHAEKGKVCQACHHQSPISIKPPKCQSCHSEAFKKGDRPGLKAAYHQQCMTCHTEMKIQKPQNTECAGCHAARAN</sequence>
<feature type="domain" description="Outer membrane cytochrome MtrC/MtrF-like" evidence="9">
    <location>
        <begin position="109"/>
        <end position="256"/>
    </location>
</feature>
<dbReference type="InterPro" id="IPR054337">
    <property type="entry name" value="Mtrc-MtrF-like_dom_II/IV"/>
</dbReference>
<dbReference type="NCBIfam" id="NF045713">
    <property type="entry name" value="CxxCH_16_HmcA"/>
    <property type="match status" value="1"/>
</dbReference>
<evidence type="ECO:0000313" key="12">
    <source>
        <dbReference type="Proteomes" id="UP000184001"/>
    </source>
</evidence>
<gene>
    <name evidence="10" type="primary">hmcA</name>
    <name evidence="10" type="ORF">AB2Z07_02495</name>
    <name evidence="11" type="ORF">SAMN05660830_01221</name>
</gene>
<feature type="binding site" description="axial binding residue" evidence="7">
    <location>
        <position position="514"/>
    </location>
    <ligand>
        <name>heme c</name>
        <dbReference type="ChEBI" id="CHEBI:61717"/>
        <label>1</label>
    </ligand>
    <ligandPart>
        <name>Fe</name>
        <dbReference type="ChEBI" id="CHEBI:18248"/>
    </ligandPart>
</feature>
<feature type="binding site" description="axial binding residue" evidence="7">
    <location>
        <position position="457"/>
    </location>
    <ligand>
        <name>heme c</name>
        <dbReference type="ChEBI" id="CHEBI:61717"/>
        <label>1</label>
    </ligand>
    <ligandPart>
        <name>Fe</name>
        <dbReference type="ChEBI" id="CHEBI:18248"/>
    </ligandPart>
</feature>
<dbReference type="Gene3D" id="3.90.10.10">
    <property type="entry name" value="Cytochrome C3"/>
    <property type="match status" value="4"/>
</dbReference>
<evidence type="ECO:0000313" key="11">
    <source>
        <dbReference type="EMBL" id="SHI96773.1"/>
    </source>
</evidence>
<reference evidence="10 13" key="2">
    <citation type="submission" date="2024-07" db="EMBL/GenBank/DDBJ databases">
        <title>Active virus-host system and metabolic interactions in a Lokiarchaeon culture.</title>
        <authorList>
            <person name="Ponce Toledo R.I."/>
            <person name="Rodrigues Oliveira T."/>
            <person name="Schleper C."/>
        </authorList>
    </citation>
    <scope>NUCLEOTIDE SEQUENCE [LARGE SCALE GENOMIC DNA]</scope>
    <source>
        <strain evidence="10 13">B35</strain>
    </source>
</reference>
<evidence type="ECO:0000256" key="2">
    <source>
        <dbReference type="ARBA" id="ARBA00022617"/>
    </source>
</evidence>
<feature type="binding site" description="axial binding residue" evidence="7">
    <location>
        <position position="473"/>
    </location>
    <ligand>
        <name>heme c</name>
        <dbReference type="ChEBI" id="CHEBI:61717"/>
        <label>1</label>
    </ligand>
    <ligandPart>
        <name>Fe</name>
        <dbReference type="ChEBI" id="CHEBI:18248"/>
    </ligandPart>
</feature>
<dbReference type="InterPro" id="IPR051829">
    <property type="entry name" value="Multiheme_Cytochr_ET"/>
</dbReference>
<evidence type="ECO:0000313" key="13">
    <source>
        <dbReference type="Proteomes" id="UP001568358"/>
    </source>
</evidence>
<feature type="binding site" description="axial binding residue" evidence="7">
    <location>
        <position position="446"/>
    </location>
    <ligand>
        <name>heme c</name>
        <dbReference type="ChEBI" id="CHEBI:61717"/>
        <label>1</label>
    </ligand>
    <ligandPart>
        <name>Fe</name>
        <dbReference type="ChEBI" id="CHEBI:18248"/>
    </ligandPart>
</feature>
<feature type="binding site" description="axial binding residue" evidence="7">
    <location>
        <position position="493"/>
    </location>
    <ligand>
        <name>heme c</name>
        <dbReference type="ChEBI" id="CHEBI:61717"/>
        <label>1</label>
    </ligand>
    <ligandPart>
        <name>Fe</name>
        <dbReference type="ChEBI" id="CHEBI:18248"/>
    </ligandPart>
</feature>
<dbReference type="Pfam" id="PF22113">
    <property type="entry name" value="Mtrc-MtrF_II-IV_dom"/>
    <property type="match status" value="1"/>
</dbReference>
<feature type="binding site" description="axial binding residue" evidence="7">
    <location>
        <position position="510"/>
    </location>
    <ligand>
        <name>heme c</name>
        <dbReference type="ChEBI" id="CHEBI:61717"/>
        <label>1</label>
    </ligand>
    <ligandPart>
        <name>Fe</name>
        <dbReference type="ChEBI" id="CHEBI:18248"/>
    </ligandPart>
</feature>
<evidence type="ECO:0000256" key="3">
    <source>
        <dbReference type="ARBA" id="ARBA00022723"/>
    </source>
</evidence>
<comment type="caution">
    <text evidence="11">The sequence shown here is derived from an EMBL/GenBank/DDBJ whole genome shotgun (WGS) entry which is preliminary data.</text>
</comment>
<dbReference type="GO" id="GO:0016491">
    <property type="term" value="F:oxidoreductase activity"/>
    <property type="evidence" value="ECO:0007669"/>
    <property type="project" value="TreeGrafter"/>
</dbReference>
<evidence type="ECO:0000256" key="4">
    <source>
        <dbReference type="ARBA" id="ARBA00022729"/>
    </source>
</evidence>
<reference evidence="11 12" key="1">
    <citation type="submission" date="2016-11" db="EMBL/GenBank/DDBJ databases">
        <authorList>
            <person name="Varghese N."/>
            <person name="Submissions S."/>
        </authorList>
    </citation>
    <scope>NUCLEOTIDE SEQUENCE [LARGE SCALE GENOMIC DNA]</scope>
    <source>
        <strain evidence="11 12">DSM 17919</strain>
    </source>
</reference>
<dbReference type="PANTHER" id="PTHR35038">
    <property type="entry name" value="DISSIMILATORY SULFITE REDUCTASE SIRA"/>
    <property type="match status" value="1"/>
</dbReference>
<keyword evidence="2 7" id="KW-0349">Heme</keyword>
<proteinExistence type="predicted"/>